<evidence type="ECO:0000259" key="8">
    <source>
        <dbReference type="Pfam" id="PF01775"/>
    </source>
</evidence>
<dbReference type="Pfam" id="PF01775">
    <property type="entry name" value="Ribosomal_L18A"/>
    <property type="match status" value="1"/>
</dbReference>
<evidence type="ECO:0000256" key="5">
    <source>
        <dbReference type="ARBA" id="ARBA00023274"/>
    </source>
</evidence>
<dbReference type="FunFam" id="3.10.20.10:FF:000001">
    <property type="entry name" value="60S ribosomal protein L18a"/>
    <property type="match status" value="1"/>
</dbReference>
<dbReference type="FunFam" id="3.10.20.10:FF:000011">
    <property type="entry name" value="60S ribosomal protein L18a"/>
    <property type="match status" value="1"/>
</dbReference>
<evidence type="ECO:0000256" key="4">
    <source>
        <dbReference type="ARBA" id="ARBA00023054"/>
    </source>
</evidence>
<dbReference type="Gene3D" id="3.10.20.10">
    <property type="match status" value="2"/>
</dbReference>
<protein>
    <recommendedName>
        <fullName evidence="2">Myb/SANT-like DNA-binding domain-containing protein 4</fullName>
    </recommendedName>
</protein>
<evidence type="ECO:0000256" key="3">
    <source>
        <dbReference type="ARBA" id="ARBA00022980"/>
    </source>
</evidence>
<evidence type="ECO:0000259" key="9">
    <source>
        <dbReference type="Pfam" id="PF13873"/>
    </source>
</evidence>
<name>A0A8J6GTJ2_MICOH</name>
<organism evidence="10 11">
    <name type="scientific">Microtus ochrogaster</name>
    <name type="common">Prairie vole</name>
    <dbReference type="NCBI Taxonomy" id="79684"/>
    <lineage>
        <taxon>Eukaryota</taxon>
        <taxon>Metazoa</taxon>
        <taxon>Chordata</taxon>
        <taxon>Craniata</taxon>
        <taxon>Vertebrata</taxon>
        <taxon>Euteleostomi</taxon>
        <taxon>Mammalia</taxon>
        <taxon>Eutheria</taxon>
        <taxon>Euarchontoglires</taxon>
        <taxon>Glires</taxon>
        <taxon>Rodentia</taxon>
        <taxon>Myomorpha</taxon>
        <taxon>Muroidea</taxon>
        <taxon>Cricetidae</taxon>
        <taxon>Arvicolinae</taxon>
        <taxon>Microtus</taxon>
    </lineage>
</organism>
<gene>
    <name evidence="10" type="ORF">LTLLF_126330</name>
</gene>
<feature type="coiled-coil region" evidence="6">
    <location>
        <begin position="293"/>
        <end position="332"/>
    </location>
</feature>
<evidence type="ECO:0000313" key="10">
    <source>
        <dbReference type="EMBL" id="KAH0516242.1"/>
    </source>
</evidence>
<dbReference type="GO" id="GO:0003735">
    <property type="term" value="F:structural constituent of ribosome"/>
    <property type="evidence" value="ECO:0007669"/>
    <property type="project" value="InterPro"/>
</dbReference>
<sequence length="485" mass="57691">MKQLKRKRKSNFSVQETQTLLKEISKRKEVIFSKQLNTTINVMKRMAWEEIAQCVNAVGEGEQRTGTEVKRRYLDWRALMKRKRMKANMKLVGSGFPLPTSDLDDSLTEEIDEKIAFRNDANFDWQNVADFRDAGGSLTEVKVEEEERDPQSPEFEIEEEEEMLSSVIPDSRRESELPDFPHIDEFFTLNSTPSRPAYDEPHLLMNIEKQKLELEKRRLDIEAERLQVEKERLQIEKERLRHLDLEHERLQLEKERLQIEREKWRLQLVSAEKPALENDLGQGEKSILQPQDIEAEKLKLERERLQLEKDRLQFLKFESEKLQIEKERLQCHTPPLYRIRIFAPNHVVAKSRFWYFVSQLKKMKKSSGEIVYCGQVFEKSPLRVKNFGIWLRYDSRSGTHNMYHEYRDLTTAGAVTQCYRDMGARHRARAHSIQIMKVEEIAAGKCRRPAVKQFHDSKIKFQLPHRVLRRQHKPRFTTKRPNTFF</sequence>
<dbReference type="HAMAP" id="MF_00273">
    <property type="entry name" value="Ribosomal_eL20"/>
    <property type="match status" value="1"/>
</dbReference>
<keyword evidence="3" id="KW-0689">Ribosomal protein</keyword>
<dbReference type="InterPro" id="IPR026162">
    <property type="entry name" value="MSANTD4"/>
</dbReference>
<dbReference type="GO" id="GO:0003677">
    <property type="term" value="F:DNA binding"/>
    <property type="evidence" value="ECO:0007669"/>
    <property type="project" value="UniProtKB-KW"/>
</dbReference>
<dbReference type="PANTHER" id="PTHR21732:SF0">
    <property type="entry name" value="MYB_SANT-LIKE DNA-BINDING DOMAIN-CONTAINING PROTEIN 4"/>
    <property type="match status" value="1"/>
</dbReference>
<dbReference type="GO" id="GO:0005840">
    <property type="term" value="C:ribosome"/>
    <property type="evidence" value="ECO:0007669"/>
    <property type="project" value="UniProtKB-KW"/>
</dbReference>
<comment type="caution">
    <text evidence="10">The sequence shown here is derived from an EMBL/GenBank/DDBJ whole genome shotgun (WGS) entry which is preliminary data.</text>
</comment>
<dbReference type="GO" id="GO:0006412">
    <property type="term" value="P:translation"/>
    <property type="evidence" value="ECO:0007669"/>
    <property type="project" value="InterPro"/>
</dbReference>
<dbReference type="PANTHER" id="PTHR21732">
    <property type="entry name" value="MYB/SANT-LIKE DNA-BINDING DOMAIN-CONTAINING PROTEIN 4"/>
    <property type="match status" value="1"/>
</dbReference>
<keyword evidence="10" id="KW-0238">DNA-binding</keyword>
<evidence type="ECO:0000256" key="7">
    <source>
        <dbReference type="SAM" id="MobiDB-lite"/>
    </source>
</evidence>
<keyword evidence="5" id="KW-0687">Ribonucleoprotein</keyword>
<dbReference type="Proteomes" id="UP000710432">
    <property type="component" value="Unassembled WGS sequence"/>
</dbReference>
<comment type="similarity">
    <text evidence="1">Belongs to the eukaryotic ribosomal protein eL20 family.</text>
</comment>
<feature type="coiled-coil region" evidence="6">
    <location>
        <begin position="204"/>
        <end position="267"/>
    </location>
</feature>
<feature type="domain" description="Large ribosomal subunit protein eL20" evidence="8">
    <location>
        <begin position="394"/>
        <end position="439"/>
    </location>
</feature>
<proteinExistence type="inferred from homology"/>
<evidence type="ECO:0000256" key="1">
    <source>
        <dbReference type="ARBA" id="ARBA00009362"/>
    </source>
</evidence>
<dbReference type="EMBL" id="JAATJU010020595">
    <property type="protein sequence ID" value="KAH0516242.1"/>
    <property type="molecule type" value="Genomic_DNA"/>
</dbReference>
<dbReference type="AlphaFoldDB" id="A0A8J6GTJ2"/>
<reference evidence="10" key="1">
    <citation type="submission" date="2020-03" db="EMBL/GenBank/DDBJ databases">
        <title>Studies in the Genomics of Life Span.</title>
        <authorList>
            <person name="Glass D."/>
        </authorList>
    </citation>
    <scope>NUCLEOTIDE SEQUENCE</scope>
    <source>
        <strain evidence="10">LTLLF</strain>
        <tissue evidence="10">Muscle</tissue>
    </source>
</reference>
<accession>A0A8J6GTJ2</accession>
<dbReference type="InterPro" id="IPR028877">
    <property type="entry name" value="Ribosomal_eL20"/>
</dbReference>
<feature type="region of interest" description="Disordered" evidence="7">
    <location>
        <begin position="141"/>
        <end position="160"/>
    </location>
</feature>
<dbReference type="InterPro" id="IPR023573">
    <property type="entry name" value="Ribosomal_eL20_dom"/>
</dbReference>
<evidence type="ECO:0000256" key="6">
    <source>
        <dbReference type="SAM" id="Coils"/>
    </source>
</evidence>
<dbReference type="SUPFAM" id="SSF160374">
    <property type="entry name" value="RplX-like"/>
    <property type="match status" value="1"/>
</dbReference>
<keyword evidence="4 6" id="KW-0175">Coiled coil</keyword>
<feature type="domain" description="Myb/SANT-like DNA-binding" evidence="9">
    <location>
        <begin position="8"/>
        <end position="85"/>
    </location>
</feature>
<dbReference type="Pfam" id="PF13873">
    <property type="entry name" value="Myb_DNA-bind_5"/>
    <property type="match status" value="1"/>
</dbReference>
<evidence type="ECO:0000256" key="2">
    <source>
        <dbReference type="ARBA" id="ARBA00021375"/>
    </source>
</evidence>
<evidence type="ECO:0000313" key="11">
    <source>
        <dbReference type="Proteomes" id="UP000710432"/>
    </source>
</evidence>
<dbReference type="InterPro" id="IPR028002">
    <property type="entry name" value="Myb_DNA-bind_5"/>
</dbReference>
<dbReference type="GO" id="GO:1990904">
    <property type="term" value="C:ribonucleoprotein complex"/>
    <property type="evidence" value="ECO:0007669"/>
    <property type="project" value="UniProtKB-KW"/>
</dbReference>